<dbReference type="InterPro" id="IPR011990">
    <property type="entry name" value="TPR-like_helical_dom_sf"/>
</dbReference>
<gene>
    <name evidence="2" type="ORF">FHS32_001201</name>
</gene>
<comment type="caution">
    <text evidence="2">The sequence shown here is derived from an EMBL/GenBank/DDBJ whole genome shotgun (WGS) entry which is preliminary data.</text>
</comment>
<dbReference type="Gene3D" id="1.25.40.10">
    <property type="entry name" value="Tetratricopeptide repeat domain"/>
    <property type="match status" value="1"/>
</dbReference>
<evidence type="ECO:0000256" key="1">
    <source>
        <dbReference type="SAM" id="MobiDB-lite"/>
    </source>
</evidence>
<proteinExistence type="predicted"/>
<name>A0A7W8BMZ8_9ACTN</name>
<dbReference type="EMBL" id="JACHJE010000003">
    <property type="protein sequence ID" value="MBB5124469.1"/>
    <property type="molecule type" value="Genomic_DNA"/>
</dbReference>
<dbReference type="AlphaFoldDB" id="A0A7W8BMZ8"/>
<organism evidence="2 3">
    <name type="scientific">Streptomyces griseoloalbus</name>
    <dbReference type="NCBI Taxonomy" id="67303"/>
    <lineage>
        <taxon>Bacteria</taxon>
        <taxon>Bacillati</taxon>
        <taxon>Actinomycetota</taxon>
        <taxon>Actinomycetes</taxon>
        <taxon>Kitasatosporales</taxon>
        <taxon>Streptomycetaceae</taxon>
        <taxon>Streptomyces</taxon>
    </lineage>
</organism>
<reference evidence="2 3" key="1">
    <citation type="submission" date="2020-08" db="EMBL/GenBank/DDBJ databases">
        <title>Genomic Encyclopedia of Type Strains, Phase III (KMG-III): the genomes of soil and plant-associated and newly described type strains.</title>
        <authorList>
            <person name="Whitman W."/>
        </authorList>
    </citation>
    <scope>NUCLEOTIDE SEQUENCE [LARGE SCALE GENOMIC DNA]</scope>
    <source>
        <strain evidence="2 3">CECT 3226</strain>
    </source>
</reference>
<feature type="compositionally biased region" description="Low complexity" evidence="1">
    <location>
        <begin position="208"/>
        <end position="224"/>
    </location>
</feature>
<keyword evidence="3" id="KW-1185">Reference proteome</keyword>
<evidence type="ECO:0000313" key="3">
    <source>
        <dbReference type="Proteomes" id="UP000568022"/>
    </source>
</evidence>
<dbReference type="SUPFAM" id="SSF48452">
    <property type="entry name" value="TPR-like"/>
    <property type="match status" value="1"/>
</dbReference>
<protein>
    <submittedName>
        <fullName evidence="2">Uncharacterized protein</fullName>
    </submittedName>
</protein>
<accession>A0A7W8BMZ8</accession>
<dbReference type="Proteomes" id="UP000568022">
    <property type="component" value="Unassembled WGS sequence"/>
</dbReference>
<sequence>MTRPSCTRSSACCPWPRRPPGHRLSERETLLAGWAGVVARPEAADARFALRLPALAAVAREEPQTLILLAAAAWLLDETELAARTYDAAFASWTSQGPLPDGLGGVAALAYLEQGRWARAQTACAELAAVASSAGLDHAAACAAATEALLCALRGDVAGAHARARYALSLVDPRESRSVLALAHRALGTAATVEGDHETAHQHYRVLSSTTGATPRTTTRTSDPSCRDAFR</sequence>
<evidence type="ECO:0000313" key="2">
    <source>
        <dbReference type="EMBL" id="MBB5124469.1"/>
    </source>
</evidence>
<feature type="region of interest" description="Disordered" evidence="1">
    <location>
        <begin position="208"/>
        <end position="231"/>
    </location>
</feature>